<comment type="caution">
    <text evidence="2">The sequence shown here is derived from an EMBL/GenBank/DDBJ whole genome shotgun (WGS) entry which is preliminary data.</text>
</comment>
<feature type="compositionally biased region" description="Acidic residues" evidence="1">
    <location>
        <begin position="10"/>
        <end position="19"/>
    </location>
</feature>
<feature type="compositionally biased region" description="Basic and acidic residues" evidence="1">
    <location>
        <begin position="20"/>
        <end position="29"/>
    </location>
</feature>
<proteinExistence type="predicted"/>
<feature type="region of interest" description="Disordered" evidence="1">
    <location>
        <begin position="1"/>
        <end position="29"/>
    </location>
</feature>
<evidence type="ECO:0000313" key="3">
    <source>
        <dbReference type="Proteomes" id="UP000216409"/>
    </source>
</evidence>
<gene>
    <name evidence="2" type="ORF">DJ83_16905</name>
</gene>
<dbReference type="AlphaFoldDB" id="A0A256ILJ8"/>
<reference evidence="2 3" key="1">
    <citation type="journal article" date="2014" name="Front. Microbiol.">
        <title>Population and genomic analysis of the genus Halorubrum.</title>
        <authorList>
            <person name="Fullmer M.S."/>
            <person name="Soucy S.M."/>
            <person name="Swithers K.S."/>
            <person name="Makkay A.M."/>
            <person name="Wheeler R."/>
            <person name="Ventosa A."/>
            <person name="Gogarten J.P."/>
            <person name="Papke R.T."/>
        </authorList>
    </citation>
    <scope>NUCLEOTIDE SEQUENCE [LARGE SCALE GENOMIC DNA]</scope>
    <source>
        <strain evidence="2 3">LD3</strain>
    </source>
</reference>
<dbReference type="Proteomes" id="UP000216409">
    <property type="component" value="Unassembled WGS sequence"/>
</dbReference>
<evidence type="ECO:0000313" key="2">
    <source>
        <dbReference type="EMBL" id="OYR57404.1"/>
    </source>
</evidence>
<dbReference type="RefSeq" id="WP_094580620.1">
    <property type="nucleotide sequence ID" value="NZ_NHOW01000214.1"/>
</dbReference>
<sequence>MFGILRSSGDESDEEEQEDNEHSITNREMELKVRECNDMVTQVNQCGWSEYKLPDDPSYGQVNMLYDDLSRLYEKVSDNRPHDHGERKKILNATQAVMELRDMYHVYTYEGVENP</sequence>
<organism evidence="2 3">
    <name type="scientific">Halorubrum ezzemoulense</name>
    <name type="common">Halorubrum chaoviator</name>
    <dbReference type="NCBI Taxonomy" id="337243"/>
    <lineage>
        <taxon>Archaea</taxon>
        <taxon>Methanobacteriati</taxon>
        <taxon>Methanobacteriota</taxon>
        <taxon>Stenosarchaea group</taxon>
        <taxon>Halobacteria</taxon>
        <taxon>Halobacteriales</taxon>
        <taxon>Haloferacaceae</taxon>
        <taxon>Halorubrum</taxon>
    </lineage>
</organism>
<evidence type="ECO:0000256" key="1">
    <source>
        <dbReference type="SAM" id="MobiDB-lite"/>
    </source>
</evidence>
<dbReference type="EMBL" id="NHOW01000214">
    <property type="protein sequence ID" value="OYR57404.1"/>
    <property type="molecule type" value="Genomic_DNA"/>
</dbReference>
<name>A0A256ILJ8_HALEZ</name>
<protein>
    <submittedName>
        <fullName evidence="2">Uncharacterized protein</fullName>
    </submittedName>
</protein>
<accession>A0A256ILJ8</accession>